<evidence type="ECO:0000256" key="1">
    <source>
        <dbReference type="SAM" id="MobiDB-lite"/>
    </source>
</evidence>
<feature type="region of interest" description="Disordered" evidence="1">
    <location>
        <begin position="35"/>
        <end position="69"/>
    </location>
</feature>
<feature type="compositionally biased region" description="Polar residues" evidence="1">
    <location>
        <begin position="35"/>
        <end position="44"/>
    </location>
</feature>
<feature type="compositionally biased region" description="Polar residues" evidence="1">
    <location>
        <begin position="60"/>
        <end position="69"/>
    </location>
</feature>
<reference evidence="2 3" key="1">
    <citation type="journal article" date="2012" name="Genome Biol.">
        <title>Genome and low-iron response of an oceanic diatom adapted to chronic iron limitation.</title>
        <authorList>
            <person name="Lommer M."/>
            <person name="Specht M."/>
            <person name="Roy A.S."/>
            <person name="Kraemer L."/>
            <person name="Andreson R."/>
            <person name="Gutowska M.A."/>
            <person name="Wolf J."/>
            <person name="Bergner S.V."/>
            <person name="Schilhabel M.B."/>
            <person name="Klostermeier U.C."/>
            <person name="Beiko R.G."/>
            <person name="Rosenstiel P."/>
            <person name="Hippler M."/>
            <person name="Laroche J."/>
        </authorList>
    </citation>
    <scope>NUCLEOTIDE SEQUENCE [LARGE SCALE GENOMIC DNA]</scope>
    <source>
        <strain evidence="2 3">CCMP1005</strain>
    </source>
</reference>
<proteinExistence type="predicted"/>
<evidence type="ECO:0000313" key="3">
    <source>
        <dbReference type="Proteomes" id="UP000266841"/>
    </source>
</evidence>
<feature type="non-terminal residue" evidence="2">
    <location>
        <position position="1"/>
    </location>
</feature>
<protein>
    <submittedName>
        <fullName evidence="2">Uncharacterized protein</fullName>
    </submittedName>
</protein>
<keyword evidence="3" id="KW-1185">Reference proteome</keyword>
<name>K0S3R9_THAOC</name>
<accession>K0S3R9</accession>
<sequence>PGVRLKGAKTAWLLDQIHDHLGAIRDKTTEIFNPSHVAQLQQPRQKAVNRSKLTKEALQQVDSNSRLSH</sequence>
<dbReference type="AlphaFoldDB" id="K0S3R9"/>
<comment type="caution">
    <text evidence="2">The sequence shown here is derived from an EMBL/GenBank/DDBJ whole genome shotgun (WGS) entry which is preliminary data.</text>
</comment>
<organism evidence="2 3">
    <name type="scientific">Thalassiosira oceanica</name>
    <name type="common">Marine diatom</name>
    <dbReference type="NCBI Taxonomy" id="159749"/>
    <lineage>
        <taxon>Eukaryota</taxon>
        <taxon>Sar</taxon>
        <taxon>Stramenopiles</taxon>
        <taxon>Ochrophyta</taxon>
        <taxon>Bacillariophyta</taxon>
        <taxon>Coscinodiscophyceae</taxon>
        <taxon>Thalassiosirophycidae</taxon>
        <taxon>Thalassiosirales</taxon>
        <taxon>Thalassiosiraceae</taxon>
        <taxon>Thalassiosira</taxon>
    </lineage>
</organism>
<dbReference type="Proteomes" id="UP000266841">
    <property type="component" value="Unassembled WGS sequence"/>
</dbReference>
<evidence type="ECO:0000313" key="2">
    <source>
        <dbReference type="EMBL" id="EJK53537.1"/>
    </source>
</evidence>
<dbReference type="EMBL" id="AGNL01037594">
    <property type="protein sequence ID" value="EJK53537.1"/>
    <property type="molecule type" value="Genomic_DNA"/>
</dbReference>
<gene>
    <name evidence="2" type="ORF">THAOC_27011</name>
</gene>